<dbReference type="VEuPathDB" id="FungiDB:PC110_g8987"/>
<sequence>MLIWDDFSAHWTAEVIQYAAQKNVILQRVPPGYTHCCQPADISWNKPLKDRLRAGWLQHLKLECSRLLTSNEGKMRAPDRAQVVKWLRAAWDGLSKATIKSGFKRVRLLFNKRTVEQAECEAPNVNNELAEILESLSCVDSVVGEVTWDDDVVGRYL</sequence>
<comment type="caution">
    <text evidence="2">The sequence shown here is derived from an EMBL/GenBank/DDBJ whole genome shotgun (WGS) entry which is preliminary data.</text>
</comment>
<accession>A0A8T0Y8X3</accession>
<dbReference type="Proteomes" id="UP000735874">
    <property type="component" value="Unassembled WGS sequence"/>
</dbReference>
<dbReference type="Proteomes" id="UP000760860">
    <property type="component" value="Unassembled WGS sequence"/>
</dbReference>
<dbReference type="EMBL" id="RCML01000792">
    <property type="protein sequence ID" value="KAG2969416.1"/>
    <property type="molecule type" value="Genomic_DNA"/>
</dbReference>
<reference evidence="2" key="1">
    <citation type="submission" date="2018-10" db="EMBL/GenBank/DDBJ databases">
        <title>Effector identification in a new, highly contiguous assembly of the strawberry crown rot pathogen Phytophthora cactorum.</title>
        <authorList>
            <person name="Armitage A.D."/>
            <person name="Nellist C.F."/>
            <person name="Bates H."/>
            <person name="Vickerstaff R.J."/>
            <person name="Harrison R.J."/>
        </authorList>
    </citation>
    <scope>NUCLEOTIDE SEQUENCE</scope>
    <source>
        <strain evidence="2">15-7</strain>
        <strain evidence="3">4040</strain>
        <strain evidence="4">P415</strain>
        <strain evidence="5">P421</strain>
    </source>
</reference>
<dbReference type="Proteomes" id="UP000697107">
    <property type="component" value="Unassembled WGS sequence"/>
</dbReference>
<protein>
    <recommendedName>
        <fullName evidence="1">DDE-1 domain-containing protein</fullName>
    </recommendedName>
</protein>
<dbReference type="Pfam" id="PF03184">
    <property type="entry name" value="DDE_1"/>
    <property type="match status" value="1"/>
</dbReference>
<evidence type="ECO:0000313" key="2">
    <source>
        <dbReference type="EMBL" id="KAG2831166.1"/>
    </source>
</evidence>
<feature type="domain" description="DDE-1" evidence="1">
    <location>
        <begin position="1"/>
        <end position="103"/>
    </location>
</feature>
<evidence type="ECO:0000259" key="1">
    <source>
        <dbReference type="Pfam" id="PF03184"/>
    </source>
</evidence>
<organism evidence="2 6">
    <name type="scientific">Phytophthora cactorum</name>
    <dbReference type="NCBI Taxonomy" id="29920"/>
    <lineage>
        <taxon>Eukaryota</taxon>
        <taxon>Sar</taxon>
        <taxon>Stramenopiles</taxon>
        <taxon>Oomycota</taxon>
        <taxon>Peronosporomycetes</taxon>
        <taxon>Peronosporales</taxon>
        <taxon>Peronosporaceae</taxon>
        <taxon>Phytophthora</taxon>
    </lineage>
</organism>
<evidence type="ECO:0000313" key="4">
    <source>
        <dbReference type="EMBL" id="KAG2969416.1"/>
    </source>
</evidence>
<dbReference type="Proteomes" id="UP000736787">
    <property type="component" value="Unassembled WGS sequence"/>
</dbReference>
<dbReference type="EMBL" id="RCMK01000926">
    <property type="protein sequence ID" value="KAG2907521.1"/>
    <property type="molecule type" value="Genomic_DNA"/>
</dbReference>
<dbReference type="EMBL" id="RCMV01001197">
    <property type="protein sequence ID" value="KAG3209827.1"/>
    <property type="molecule type" value="Genomic_DNA"/>
</dbReference>
<name>A0A8T0Y8X3_9STRA</name>
<dbReference type="EMBL" id="RCMG01001289">
    <property type="protein sequence ID" value="KAG2831166.1"/>
    <property type="molecule type" value="Genomic_DNA"/>
</dbReference>
<dbReference type="GO" id="GO:0003676">
    <property type="term" value="F:nucleic acid binding"/>
    <property type="evidence" value="ECO:0007669"/>
    <property type="project" value="InterPro"/>
</dbReference>
<proteinExistence type="predicted"/>
<evidence type="ECO:0000313" key="6">
    <source>
        <dbReference type="Proteomes" id="UP000735874"/>
    </source>
</evidence>
<evidence type="ECO:0000313" key="5">
    <source>
        <dbReference type="EMBL" id="KAG3209827.1"/>
    </source>
</evidence>
<evidence type="ECO:0000313" key="3">
    <source>
        <dbReference type="EMBL" id="KAG2907521.1"/>
    </source>
</evidence>
<dbReference type="InterPro" id="IPR004875">
    <property type="entry name" value="DDE_SF_endonuclease_dom"/>
</dbReference>
<gene>
    <name evidence="2" type="ORF">PC113_g20974</name>
    <name evidence="3" type="ORF">PC117_g20195</name>
    <name evidence="4" type="ORF">PC118_g17463</name>
    <name evidence="5" type="ORF">PC129_g19173</name>
</gene>
<dbReference type="AlphaFoldDB" id="A0A8T0Y8X3"/>